<reference evidence="1" key="2">
    <citation type="submission" date="2004-02" db="EMBL/GenBank/DDBJ databases">
        <authorList>
            <consortium name="Genoscope"/>
            <consortium name="Whitehead Institute Centre for Genome Research"/>
        </authorList>
    </citation>
    <scope>NUCLEOTIDE SEQUENCE</scope>
</reference>
<dbReference type="AlphaFoldDB" id="Q4RFI5"/>
<organism evidence="1">
    <name type="scientific">Tetraodon nigroviridis</name>
    <name type="common">Spotted green pufferfish</name>
    <name type="synonym">Chelonodon nigroviridis</name>
    <dbReference type="NCBI Taxonomy" id="99883"/>
    <lineage>
        <taxon>Eukaryota</taxon>
        <taxon>Metazoa</taxon>
        <taxon>Chordata</taxon>
        <taxon>Craniata</taxon>
        <taxon>Vertebrata</taxon>
        <taxon>Euteleostomi</taxon>
        <taxon>Actinopterygii</taxon>
        <taxon>Neopterygii</taxon>
        <taxon>Teleostei</taxon>
        <taxon>Neoteleostei</taxon>
        <taxon>Acanthomorphata</taxon>
        <taxon>Eupercaria</taxon>
        <taxon>Tetraodontiformes</taxon>
        <taxon>Tetradontoidea</taxon>
        <taxon>Tetraodontidae</taxon>
        <taxon>Tetraodon</taxon>
    </lineage>
</organism>
<comment type="caution">
    <text evidence="1">The sequence shown here is derived from an EMBL/GenBank/DDBJ whole genome shotgun (WGS) entry which is preliminary data.</text>
</comment>
<reference evidence="1" key="1">
    <citation type="journal article" date="2004" name="Nature">
        <title>Genome duplication in the teleost fish Tetraodon nigroviridis reveals the early vertebrate proto-karyotype.</title>
        <authorList>
            <person name="Jaillon O."/>
            <person name="Aury J.-M."/>
            <person name="Brunet F."/>
            <person name="Petit J.-L."/>
            <person name="Stange-Thomann N."/>
            <person name="Mauceli E."/>
            <person name="Bouneau L."/>
            <person name="Fischer C."/>
            <person name="Ozouf-Costaz C."/>
            <person name="Bernot A."/>
            <person name="Nicaud S."/>
            <person name="Jaffe D."/>
            <person name="Fisher S."/>
            <person name="Lutfalla G."/>
            <person name="Dossat C."/>
            <person name="Segurens B."/>
            <person name="Dasilva C."/>
            <person name="Salanoubat M."/>
            <person name="Levy M."/>
            <person name="Boudet N."/>
            <person name="Castellano S."/>
            <person name="Anthouard V."/>
            <person name="Jubin C."/>
            <person name="Castelli V."/>
            <person name="Katinka M."/>
            <person name="Vacherie B."/>
            <person name="Biemont C."/>
            <person name="Skalli Z."/>
            <person name="Cattolico L."/>
            <person name="Poulain J."/>
            <person name="De Berardinis V."/>
            <person name="Cruaud C."/>
            <person name="Duprat S."/>
            <person name="Brottier P."/>
            <person name="Coutanceau J.-P."/>
            <person name="Gouzy J."/>
            <person name="Parra G."/>
            <person name="Lardier G."/>
            <person name="Chapple C."/>
            <person name="McKernan K.J."/>
            <person name="McEwan P."/>
            <person name="Bosak S."/>
            <person name="Kellis M."/>
            <person name="Volff J.-N."/>
            <person name="Guigo R."/>
            <person name="Zody M.C."/>
            <person name="Mesirov J."/>
            <person name="Lindblad-Toh K."/>
            <person name="Birren B."/>
            <person name="Nusbaum C."/>
            <person name="Kahn D."/>
            <person name="Robinson-Rechavi M."/>
            <person name="Laudet V."/>
            <person name="Schachter V."/>
            <person name="Quetier F."/>
            <person name="Saurin W."/>
            <person name="Scarpelli C."/>
            <person name="Wincker P."/>
            <person name="Lander E.S."/>
            <person name="Weissenbach J."/>
            <person name="Roest Crollius H."/>
        </authorList>
    </citation>
    <scope>NUCLEOTIDE SEQUENCE [LARGE SCALE GENOMIC DNA]</scope>
</reference>
<accession>Q4RFI5</accession>
<protein>
    <submittedName>
        <fullName evidence="1">(spotted green pufferfish) hypothetical protein</fullName>
    </submittedName>
</protein>
<dbReference type="EMBL" id="CAAE01015119">
    <property type="protein sequence ID" value="CAG12847.1"/>
    <property type="molecule type" value="Genomic_DNA"/>
</dbReference>
<gene>
    <name evidence="1" type="ORF">GSTENG00035307001</name>
</gene>
<evidence type="ECO:0000313" key="1">
    <source>
        <dbReference type="EMBL" id="CAG12847.1"/>
    </source>
</evidence>
<proteinExistence type="predicted"/>
<dbReference type="KEGG" id="tng:GSTEN00035307G001"/>
<name>Q4RFI5_TETNG</name>
<sequence>MASSRLLSSGNPAGLGPLCTADRAARRCPYQTFSPQGLSPGAEYVST</sequence>